<keyword evidence="3" id="KW-0677">Repeat</keyword>
<evidence type="ECO:0000256" key="4">
    <source>
        <dbReference type="ARBA" id="ARBA00023004"/>
    </source>
</evidence>
<dbReference type="PANTHER" id="PTHR42859">
    <property type="entry name" value="OXIDOREDUCTASE"/>
    <property type="match status" value="1"/>
</dbReference>
<accession>D0WGR7</accession>
<evidence type="ECO:0000259" key="6">
    <source>
        <dbReference type="PROSITE" id="PS51379"/>
    </source>
</evidence>
<dbReference type="PROSITE" id="PS51379">
    <property type="entry name" value="4FE4S_FER_2"/>
    <property type="match status" value="2"/>
</dbReference>
<keyword evidence="8" id="KW-1185">Reference proteome</keyword>
<keyword evidence="2" id="KW-0479">Metal-binding</keyword>
<dbReference type="Proteomes" id="UP000006001">
    <property type="component" value="Unassembled WGS sequence"/>
</dbReference>
<dbReference type="InterPro" id="IPR017896">
    <property type="entry name" value="4Fe4S_Fe-S-bd"/>
</dbReference>
<protein>
    <submittedName>
        <fullName evidence="7">4Fe-4S binding domain protein</fullName>
    </submittedName>
</protein>
<dbReference type="GO" id="GO:0051539">
    <property type="term" value="F:4 iron, 4 sulfur cluster binding"/>
    <property type="evidence" value="ECO:0007669"/>
    <property type="project" value="UniProtKB-KW"/>
</dbReference>
<dbReference type="eggNOG" id="COG1142">
    <property type="taxonomic scope" value="Bacteria"/>
</dbReference>
<dbReference type="AlphaFoldDB" id="D0WGR7"/>
<evidence type="ECO:0000313" key="8">
    <source>
        <dbReference type="Proteomes" id="UP000006001"/>
    </source>
</evidence>
<dbReference type="OrthoDB" id="3175224at2"/>
<dbReference type="Gene3D" id="3.30.70.20">
    <property type="match status" value="2"/>
</dbReference>
<proteinExistence type="predicted"/>
<reference evidence="7" key="1">
    <citation type="submission" date="2009-10" db="EMBL/GenBank/DDBJ databases">
        <authorList>
            <person name="Weinstock G."/>
            <person name="Sodergren E."/>
            <person name="Clifton S."/>
            <person name="Fulton L."/>
            <person name="Fulton B."/>
            <person name="Courtney L."/>
            <person name="Fronick C."/>
            <person name="Harrison M."/>
            <person name="Strong C."/>
            <person name="Farmer C."/>
            <person name="Delahaunty K."/>
            <person name="Markovic C."/>
            <person name="Hall O."/>
            <person name="Minx P."/>
            <person name="Tomlinson C."/>
            <person name="Mitreva M."/>
            <person name="Nelson J."/>
            <person name="Hou S."/>
            <person name="Wollam A."/>
            <person name="Pepin K.H."/>
            <person name="Johnson M."/>
            <person name="Bhonagiri V."/>
            <person name="Nash W.E."/>
            <person name="Warren W."/>
            <person name="Chinwalla A."/>
            <person name="Mardis E.R."/>
            <person name="Wilson R.K."/>
        </authorList>
    </citation>
    <scope>NUCLEOTIDE SEQUENCE [LARGE SCALE GENOMIC DNA]</scope>
    <source>
        <strain evidence="7">ATCC 700122</strain>
    </source>
</reference>
<evidence type="ECO:0000256" key="1">
    <source>
        <dbReference type="ARBA" id="ARBA00022485"/>
    </source>
</evidence>
<dbReference type="RefSeq" id="WP_006362279.1">
    <property type="nucleotide sequence ID" value="NZ_GG700630.1"/>
</dbReference>
<keyword evidence="4" id="KW-0408">Iron</keyword>
<dbReference type="InterPro" id="IPR017900">
    <property type="entry name" value="4Fe4S_Fe_S_CS"/>
</dbReference>
<keyword evidence="5" id="KW-0411">Iron-sulfur</keyword>
<feature type="domain" description="4Fe-4S ferredoxin-type" evidence="6">
    <location>
        <begin position="30"/>
        <end position="49"/>
    </location>
</feature>
<dbReference type="EMBL" id="ACUX02000006">
    <property type="protein sequence ID" value="EEZ61680.1"/>
    <property type="molecule type" value="Genomic_DNA"/>
</dbReference>
<dbReference type="CDD" id="cd10554">
    <property type="entry name" value="HycB_like"/>
    <property type="match status" value="1"/>
</dbReference>
<dbReference type="InterPro" id="IPR050294">
    <property type="entry name" value="RnfB_subfamily"/>
</dbReference>
<dbReference type="GO" id="GO:0046872">
    <property type="term" value="F:metal ion binding"/>
    <property type="evidence" value="ECO:0007669"/>
    <property type="project" value="UniProtKB-KW"/>
</dbReference>
<dbReference type="PROSITE" id="PS00198">
    <property type="entry name" value="4FE4S_FER_1"/>
    <property type="match status" value="1"/>
</dbReference>
<dbReference type="Pfam" id="PF12800">
    <property type="entry name" value="Fer4_4"/>
    <property type="match status" value="1"/>
</dbReference>
<dbReference type="SUPFAM" id="SSF54862">
    <property type="entry name" value="4Fe-4S ferredoxins"/>
    <property type="match status" value="1"/>
</dbReference>
<comment type="caution">
    <text evidence="7">The sequence shown here is derived from an EMBL/GenBank/DDBJ whole genome shotgun (WGS) entry which is preliminary data.</text>
</comment>
<evidence type="ECO:0000313" key="7">
    <source>
        <dbReference type="EMBL" id="EEZ61680.1"/>
    </source>
</evidence>
<dbReference type="HOGENOM" id="CLU_043374_3_0_11"/>
<dbReference type="STRING" id="649764.HMPREF0762_01021"/>
<gene>
    <name evidence="7" type="ORF">HMPREF0762_01021</name>
</gene>
<evidence type="ECO:0000256" key="3">
    <source>
        <dbReference type="ARBA" id="ARBA00022737"/>
    </source>
</evidence>
<keyword evidence="1" id="KW-0004">4Fe-4S</keyword>
<sequence>MKEENAIETPLQEVEESYTKTKLGEKMSSKCVVADPRLCIGCKTCMAACIEKHDVTGDAAVPRLNLVETIRVSAPIACHHCVDAPCVNACPQGALYYDGDRVAVSMERCIGCRSCVMACPYGACDVVSRLEPVMFGDLILADKTVAKVIKCDLCADEPEGPRCVRACPTNGLRLVDQDDLKDMALKRRRVAAESYESMMDSTVYALV</sequence>
<name>D0WGR7_SLAES</name>
<organism evidence="7 8">
    <name type="scientific">Slackia exigua (strain ATCC 700122 / DSM 15923 / CIP 105133 / JCM 11022 / KCTC 5966 / S-7)</name>
    <dbReference type="NCBI Taxonomy" id="649764"/>
    <lineage>
        <taxon>Bacteria</taxon>
        <taxon>Bacillati</taxon>
        <taxon>Actinomycetota</taxon>
        <taxon>Coriobacteriia</taxon>
        <taxon>Eggerthellales</taxon>
        <taxon>Eggerthellaceae</taxon>
        <taxon>Slackia</taxon>
    </lineage>
</organism>
<evidence type="ECO:0000256" key="2">
    <source>
        <dbReference type="ARBA" id="ARBA00022723"/>
    </source>
</evidence>
<feature type="domain" description="4Fe-4S ferredoxin-type" evidence="6">
    <location>
        <begin position="100"/>
        <end position="129"/>
    </location>
</feature>
<dbReference type="GeneID" id="85007571"/>
<dbReference type="PANTHER" id="PTHR42859:SF17">
    <property type="entry name" value="ELECTRON TRANSPORT PROTEIN HYDN-RELATED"/>
    <property type="match status" value="1"/>
</dbReference>
<evidence type="ECO:0000256" key="5">
    <source>
        <dbReference type="ARBA" id="ARBA00023014"/>
    </source>
</evidence>
<dbReference type="Pfam" id="PF12838">
    <property type="entry name" value="Fer4_7"/>
    <property type="match status" value="1"/>
</dbReference>